<name>A0A2W4W9T7_9CYAN</name>
<evidence type="ECO:0000313" key="1">
    <source>
        <dbReference type="EMBL" id="PZO41784.1"/>
    </source>
</evidence>
<dbReference type="AlphaFoldDB" id="A0A2W4W9T7"/>
<dbReference type="EMBL" id="QBMN01000060">
    <property type="protein sequence ID" value="PZO41784.1"/>
    <property type="molecule type" value="Genomic_DNA"/>
</dbReference>
<evidence type="ECO:0000313" key="2">
    <source>
        <dbReference type="Proteomes" id="UP000249081"/>
    </source>
</evidence>
<comment type="caution">
    <text evidence="1">The sequence shown here is derived from an EMBL/GenBank/DDBJ whole genome shotgun (WGS) entry which is preliminary data.</text>
</comment>
<organism evidence="1 2">
    <name type="scientific">Shackletoniella antarctica</name>
    <dbReference type="NCBI Taxonomy" id="268115"/>
    <lineage>
        <taxon>Bacteria</taxon>
        <taxon>Bacillati</taxon>
        <taxon>Cyanobacteriota</taxon>
        <taxon>Cyanophyceae</taxon>
        <taxon>Oculatellales</taxon>
        <taxon>Oculatellaceae</taxon>
        <taxon>Shackletoniella</taxon>
    </lineage>
</organism>
<dbReference type="Proteomes" id="UP000249081">
    <property type="component" value="Unassembled WGS sequence"/>
</dbReference>
<reference evidence="1 2" key="2">
    <citation type="submission" date="2018-06" db="EMBL/GenBank/DDBJ databases">
        <title>Metagenomic assembly of (sub)arctic Cyanobacteria and their associated microbiome from non-axenic cultures.</title>
        <authorList>
            <person name="Baurain D."/>
        </authorList>
    </citation>
    <scope>NUCLEOTIDE SEQUENCE [LARGE SCALE GENOMIC DNA]</scope>
    <source>
        <strain evidence="1">ULC041bin1</strain>
    </source>
</reference>
<proteinExistence type="predicted"/>
<protein>
    <submittedName>
        <fullName evidence="1">Muraminidase</fullName>
    </submittedName>
</protein>
<reference evidence="2" key="1">
    <citation type="submission" date="2018-04" db="EMBL/GenBank/DDBJ databases">
        <authorList>
            <person name="Cornet L."/>
        </authorList>
    </citation>
    <scope>NUCLEOTIDE SEQUENCE [LARGE SCALE GENOMIC DNA]</scope>
</reference>
<feature type="non-terminal residue" evidence="1">
    <location>
        <position position="75"/>
    </location>
</feature>
<gene>
    <name evidence="1" type="ORF">DCF17_10320</name>
</gene>
<sequence>MGTWIKETDIAIYLMQGGYWISRITKYPSNANPKEQVVNIGSVKTWFLRSDYPRAMTVSIGTGAPEPQPMPPPPP</sequence>
<accession>A0A2W4W9T7</accession>